<protein>
    <submittedName>
        <fullName evidence="2">Crotonobetainyl-CoA:carnitine CoA-transferase CaiB-like acyl-CoA transferase</fullName>
    </submittedName>
</protein>
<accession>A0A7X0M6K6</accession>
<dbReference type="InterPro" id="IPR023606">
    <property type="entry name" value="CoA-Trfase_III_dom_1_sf"/>
</dbReference>
<dbReference type="GO" id="GO:0008410">
    <property type="term" value="F:CoA-transferase activity"/>
    <property type="evidence" value="ECO:0007669"/>
    <property type="project" value="TreeGrafter"/>
</dbReference>
<dbReference type="RefSeq" id="WP_184981018.1">
    <property type="nucleotide sequence ID" value="NZ_BAAALO010000013.1"/>
</dbReference>
<dbReference type="Proteomes" id="UP000555564">
    <property type="component" value="Unassembled WGS sequence"/>
</dbReference>
<dbReference type="Pfam" id="PF02515">
    <property type="entry name" value="CoA_transf_3"/>
    <property type="match status" value="2"/>
</dbReference>
<keyword evidence="1 2" id="KW-0808">Transferase</keyword>
<dbReference type="AlphaFoldDB" id="A0A7X0M6K6"/>
<keyword evidence="3" id="KW-1185">Reference proteome</keyword>
<dbReference type="InterPro" id="IPR003673">
    <property type="entry name" value="CoA-Trfase_fam_III"/>
</dbReference>
<evidence type="ECO:0000313" key="3">
    <source>
        <dbReference type="Proteomes" id="UP000555564"/>
    </source>
</evidence>
<evidence type="ECO:0000313" key="2">
    <source>
        <dbReference type="EMBL" id="MBB6473342.1"/>
    </source>
</evidence>
<dbReference type="EMBL" id="JACHIU010000001">
    <property type="protein sequence ID" value="MBB6473342.1"/>
    <property type="molecule type" value="Genomic_DNA"/>
</dbReference>
<dbReference type="Gene3D" id="3.40.50.10540">
    <property type="entry name" value="Crotonobetainyl-coa:carnitine coa-transferase, domain 1"/>
    <property type="match status" value="1"/>
</dbReference>
<dbReference type="PANTHER" id="PTHR48207">
    <property type="entry name" value="SUCCINATE--HYDROXYMETHYLGLUTARATE COA-TRANSFERASE"/>
    <property type="match status" value="1"/>
</dbReference>
<reference evidence="2 3" key="1">
    <citation type="submission" date="2020-08" db="EMBL/GenBank/DDBJ databases">
        <title>Sequencing the genomes of 1000 actinobacteria strains.</title>
        <authorList>
            <person name="Klenk H.-P."/>
        </authorList>
    </citation>
    <scope>NUCLEOTIDE SEQUENCE [LARGE SCALE GENOMIC DNA]</scope>
    <source>
        <strain evidence="2 3">DSM 44936</strain>
    </source>
</reference>
<evidence type="ECO:0000256" key="1">
    <source>
        <dbReference type="ARBA" id="ARBA00022679"/>
    </source>
</evidence>
<dbReference type="SUPFAM" id="SSF89796">
    <property type="entry name" value="CoA-transferase family III (CaiB/BaiF)"/>
    <property type="match status" value="1"/>
</dbReference>
<comment type="caution">
    <text evidence="2">The sequence shown here is derived from an EMBL/GenBank/DDBJ whole genome shotgun (WGS) entry which is preliminary data.</text>
</comment>
<name>A0A7X0M6K6_9ACTN</name>
<sequence length="422" mass="44265">MDATPPLTGIRVLDLASELTAYGTRLLAGLGADVLVVEPPGGHELRRRPPFPTGTSSAYGLPFAYLFTGKRAVTLDVTVPAALPLLTDLARDADVVIASPGPLSPIAGLTANPGTVDAGPGDADTVVTSPAPHSPVAGLDPARPALSWAPRDAIVCLVTPFGLTGPYRSYRATHLTLHAMSGGMHTQGPVEGPPVVIPGEQKYAEVGAWLAVAVLAALRERGRSGGQVLDLSAHEVMTATDGSLAHYTATGHLTGRGPAPGTPPSGVWRCRDGDVEFQVWTDRHWHGFVELIGSPEALRDPALAHPAARAPRAAELTAVIEPLVGAANRGDLVREGQRLGVPCGPINTIGEFAEDEQVRARGGVTDTSGLPMPAWPFRATVPLFTEHPRRAPLTGEHNDEEYIDRLGHDANEPAEWQEAGLV</sequence>
<gene>
    <name evidence="2" type="ORF">BJ992_002773</name>
</gene>
<dbReference type="PANTHER" id="PTHR48207:SF3">
    <property type="entry name" value="SUCCINATE--HYDROXYMETHYLGLUTARATE COA-TRANSFERASE"/>
    <property type="match status" value="1"/>
</dbReference>
<dbReference type="InterPro" id="IPR050483">
    <property type="entry name" value="CoA-transferase_III_domain"/>
</dbReference>
<proteinExistence type="predicted"/>
<dbReference type="InterPro" id="IPR044855">
    <property type="entry name" value="CoA-Trfase_III_dom3_sf"/>
</dbReference>
<organism evidence="2 3">
    <name type="scientific">Sphaerisporangium rubeum</name>
    <dbReference type="NCBI Taxonomy" id="321317"/>
    <lineage>
        <taxon>Bacteria</taxon>
        <taxon>Bacillati</taxon>
        <taxon>Actinomycetota</taxon>
        <taxon>Actinomycetes</taxon>
        <taxon>Streptosporangiales</taxon>
        <taxon>Streptosporangiaceae</taxon>
        <taxon>Sphaerisporangium</taxon>
    </lineage>
</organism>
<dbReference type="Gene3D" id="3.30.1540.10">
    <property type="entry name" value="formyl-coa transferase, domain 3"/>
    <property type="match status" value="1"/>
</dbReference>